<dbReference type="EMBL" id="JASBNA010000017">
    <property type="protein sequence ID" value="KAK7686416.1"/>
    <property type="molecule type" value="Genomic_DNA"/>
</dbReference>
<sequence>MVSVPPSPQLQIPPSPPLQTSFTQRIQFPNIIQADLILRTEDGYDFAISKDAILREGGVLARKLTSASQSSYELLVYDVQDTYMVWWTILWQLYGDKKSSKDDLFCSLEHVYRAYTISTQLEMCNIPDKVWEIVDTLTKKKPYEAFHTFFLAHKSDWVVHCEYAAHYTLQHPSYPDFLSPYEIALLQKYRNACADAAVDALVCSITSNSSKNVPCWQSCGRCASDWCINRHQWPLNWALPRHNGPSVAIWFAHYFHDLCERLHRAPSSAVVEDSKLPIQYLLDSSSEVCTTCQTCRAHGLMDLDPFRRVAKRNISAAISKVPLTLGLDMTEDIWEDTPSRYTIST</sequence>
<proteinExistence type="predicted"/>
<evidence type="ECO:0000313" key="2">
    <source>
        <dbReference type="Proteomes" id="UP001385951"/>
    </source>
</evidence>
<dbReference type="AlphaFoldDB" id="A0AAW0GA00"/>
<keyword evidence="2" id="KW-1185">Reference proteome</keyword>
<reference evidence="1 2" key="1">
    <citation type="submission" date="2022-09" db="EMBL/GenBank/DDBJ databases">
        <authorList>
            <person name="Palmer J.M."/>
        </authorList>
    </citation>
    <scope>NUCLEOTIDE SEQUENCE [LARGE SCALE GENOMIC DNA]</scope>
    <source>
        <strain evidence="1 2">DSM 7382</strain>
    </source>
</reference>
<name>A0AAW0GA00_9APHY</name>
<accession>A0AAW0GA00</accession>
<dbReference type="Proteomes" id="UP001385951">
    <property type="component" value="Unassembled WGS sequence"/>
</dbReference>
<evidence type="ECO:0000313" key="1">
    <source>
        <dbReference type="EMBL" id="KAK7686416.1"/>
    </source>
</evidence>
<gene>
    <name evidence="1" type="ORF">QCA50_010640</name>
</gene>
<organism evidence="1 2">
    <name type="scientific">Cerrena zonata</name>
    <dbReference type="NCBI Taxonomy" id="2478898"/>
    <lineage>
        <taxon>Eukaryota</taxon>
        <taxon>Fungi</taxon>
        <taxon>Dikarya</taxon>
        <taxon>Basidiomycota</taxon>
        <taxon>Agaricomycotina</taxon>
        <taxon>Agaricomycetes</taxon>
        <taxon>Polyporales</taxon>
        <taxon>Cerrenaceae</taxon>
        <taxon>Cerrena</taxon>
    </lineage>
</organism>
<protein>
    <submittedName>
        <fullName evidence="1">Uncharacterized protein</fullName>
    </submittedName>
</protein>
<comment type="caution">
    <text evidence="1">The sequence shown here is derived from an EMBL/GenBank/DDBJ whole genome shotgun (WGS) entry which is preliminary data.</text>
</comment>